<protein>
    <submittedName>
        <fullName evidence="3">Uncharacterized protein</fullName>
    </submittedName>
</protein>
<feature type="transmembrane region" description="Helical" evidence="2">
    <location>
        <begin position="108"/>
        <end position="132"/>
    </location>
</feature>
<keyword evidence="2" id="KW-0812">Transmembrane</keyword>
<gene>
    <name evidence="3" type="ORF">H9726_05025</name>
</gene>
<keyword evidence="2" id="KW-0472">Membrane</keyword>
<dbReference type="EMBL" id="DXCF01000027">
    <property type="protein sequence ID" value="HIZ09836.1"/>
    <property type="molecule type" value="Genomic_DNA"/>
</dbReference>
<sequence length="436" mass="49674">MAQGEKKGFIARMLEGKERDEEYARSTLPTNRWALFWDIVKGRFSKLVIVNLLMLIFFIPLIAVIVLRITYADMLGALYPFSGDLFLGFPAYPNMQSAPQQITLMTNLYFGAAMVVCALIAAVGISGGMYVIRNMVWTEGIFVANDFWRGIKINIGIVLASTAFYSICLYLFSISISWAQWTIASGAGNSVLMTISMAVSYVAIAIITLMYLWMLSMGANYKLKFFQLLKNSFLMTFGLIFQNIFFAFLLAIPIILVLLGSFFQIIGIVILLLFGISYMLLVWFDYSQWAFDKFFESKREGGKVNRGIYSKTGKGSAQSKAVQEYEANLEAAMAVRSDLSSRPIKPITDDLKVYELPEAFSRDDLKKLRESKELIIEDTERYAEEHKNDEKFVEYNAKFEQMQKEREEREKQAEKDAKKKKKKKKDSAPYMDGGNE</sequence>
<evidence type="ECO:0000256" key="1">
    <source>
        <dbReference type="SAM" id="MobiDB-lite"/>
    </source>
</evidence>
<feature type="region of interest" description="Disordered" evidence="1">
    <location>
        <begin position="402"/>
        <end position="436"/>
    </location>
</feature>
<evidence type="ECO:0000256" key="2">
    <source>
        <dbReference type="SAM" id="Phobius"/>
    </source>
</evidence>
<name>A0A9D2IIJ1_9FIRM</name>
<feature type="transmembrane region" description="Helical" evidence="2">
    <location>
        <begin position="262"/>
        <end position="284"/>
    </location>
</feature>
<evidence type="ECO:0000313" key="4">
    <source>
        <dbReference type="Proteomes" id="UP000824025"/>
    </source>
</evidence>
<feature type="transmembrane region" description="Helical" evidence="2">
    <location>
        <begin position="153"/>
        <end position="179"/>
    </location>
</feature>
<feature type="transmembrane region" description="Helical" evidence="2">
    <location>
        <begin position="47"/>
        <end position="71"/>
    </location>
</feature>
<comment type="caution">
    <text evidence="3">The sequence shown here is derived from an EMBL/GenBank/DDBJ whole genome shotgun (WGS) entry which is preliminary data.</text>
</comment>
<feature type="compositionally biased region" description="Basic and acidic residues" evidence="1">
    <location>
        <begin position="402"/>
        <end position="417"/>
    </location>
</feature>
<organism evidence="3 4">
    <name type="scientific">Candidatus Borkfalkia avicola</name>
    <dbReference type="NCBI Taxonomy" id="2838503"/>
    <lineage>
        <taxon>Bacteria</taxon>
        <taxon>Bacillati</taxon>
        <taxon>Bacillota</taxon>
        <taxon>Clostridia</taxon>
        <taxon>Christensenellales</taxon>
        <taxon>Christensenellaceae</taxon>
        <taxon>Candidatus Borkfalkia</taxon>
    </lineage>
</organism>
<feature type="transmembrane region" description="Helical" evidence="2">
    <location>
        <begin position="233"/>
        <end position="256"/>
    </location>
</feature>
<reference evidence="3" key="2">
    <citation type="submission" date="2021-04" db="EMBL/GenBank/DDBJ databases">
        <authorList>
            <person name="Gilroy R."/>
        </authorList>
    </citation>
    <scope>NUCLEOTIDE SEQUENCE</scope>
    <source>
        <strain evidence="3">CHK192-19661</strain>
    </source>
</reference>
<evidence type="ECO:0000313" key="3">
    <source>
        <dbReference type="EMBL" id="HIZ09836.1"/>
    </source>
</evidence>
<keyword evidence="2" id="KW-1133">Transmembrane helix</keyword>
<reference evidence="3" key="1">
    <citation type="journal article" date="2021" name="PeerJ">
        <title>Extensive microbial diversity within the chicken gut microbiome revealed by metagenomics and culture.</title>
        <authorList>
            <person name="Gilroy R."/>
            <person name="Ravi A."/>
            <person name="Getino M."/>
            <person name="Pursley I."/>
            <person name="Horton D.L."/>
            <person name="Alikhan N.F."/>
            <person name="Baker D."/>
            <person name="Gharbi K."/>
            <person name="Hall N."/>
            <person name="Watson M."/>
            <person name="Adriaenssens E.M."/>
            <person name="Foster-Nyarko E."/>
            <person name="Jarju S."/>
            <person name="Secka A."/>
            <person name="Antonio M."/>
            <person name="Oren A."/>
            <person name="Chaudhuri R.R."/>
            <person name="La Ragione R."/>
            <person name="Hildebrand F."/>
            <person name="Pallen M.J."/>
        </authorList>
    </citation>
    <scope>NUCLEOTIDE SEQUENCE</scope>
    <source>
        <strain evidence="3">CHK192-19661</strain>
    </source>
</reference>
<dbReference type="Proteomes" id="UP000824025">
    <property type="component" value="Unassembled WGS sequence"/>
</dbReference>
<accession>A0A9D2IIJ1</accession>
<feature type="transmembrane region" description="Helical" evidence="2">
    <location>
        <begin position="191"/>
        <end position="213"/>
    </location>
</feature>
<dbReference type="AlphaFoldDB" id="A0A9D2IIJ1"/>
<proteinExistence type="predicted"/>